<dbReference type="SUPFAM" id="SSF53383">
    <property type="entry name" value="PLP-dependent transferases"/>
    <property type="match status" value="1"/>
</dbReference>
<dbReference type="Gene3D" id="3.90.1150.10">
    <property type="entry name" value="Aspartate Aminotransferase, domain 1"/>
    <property type="match status" value="1"/>
</dbReference>
<dbReference type="InterPro" id="IPR015422">
    <property type="entry name" value="PyrdxlP-dep_Trfase_small"/>
</dbReference>
<proteinExistence type="predicted"/>
<sequence>MTPAELRETEFPILKHTTWLNAAASSPTPRSAYLAMEGFLRETMEKGDTRYPAWARMKDQTRERFARFINAKPTEIAFTQSTSFGFHVIAQALKQHGVEEVLTLDAEFPSTTLPLLYDGLRLRAVKQRADGTWHLDDLEAALTKTTGAIAVSAVQYASGFRVDLEKVSALCRSRGLVFVVNAAQGLGHVPIDVQKLGADFVAGTSHKWLAAGYGTGSLFIAQKWLERTRLPFGGWLSVKPEEQFLPWVHAARSHEDERAFTATGTKFRAEASALEAGAGAWVGLYALDAALALHEAVGVENTLRHNIALQLKLRAQLRALGFTPTTPDDPETLSGICVIPVKGPPIDTVRALLREANIATTARGGGLRISTHVFNDESDLDTLVSALKRLGVEPHVA</sequence>
<protein>
    <recommendedName>
        <fullName evidence="2">Aminotransferase class V domain-containing protein</fullName>
    </recommendedName>
</protein>
<accession>A0A2W5V1I6</accession>
<reference evidence="3 4" key="1">
    <citation type="submission" date="2017-08" db="EMBL/GenBank/DDBJ databases">
        <title>Infants hospitalized years apart are colonized by the same room-sourced microbial strains.</title>
        <authorList>
            <person name="Brooks B."/>
            <person name="Olm M.R."/>
            <person name="Firek B.A."/>
            <person name="Baker R."/>
            <person name="Thomas B.C."/>
            <person name="Morowitz M.J."/>
            <person name="Banfield J.F."/>
        </authorList>
    </citation>
    <scope>NUCLEOTIDE SEQUENCE [LARGE SCALE GENOMIC DNA]</scope>
    <source>
        <strain evidence="3">S2_003_000_R2_14</strain>
    </source>
</reference>
<gene>
    <name evidence="3" type="ORF">DI536_21610</name>
</gene>
<organism evidence="3 4">
    <name type="scientific">Archangium gephyra</name>
    <dbReference type="NCBI Taxonomy" id="48"/>
    <lineage>
        <taxon>Bacteria</taxon>
        <taxon>Pseudomonadati</taxon>
        <taxon>Myxococcota</taxon>
        <taxon>Myxococcia</taxon>
        <taxon>Myxococcales</taxon>
        <taxon>Cystobacterineae</taxon>
        <taxon>Archangiaceae</taxon>
        <taxon>Archangium</taxon>
    </lineage>
</organism>
<dbReference type="InterPro" id="IPR015424">
    <property type="entry name" value="PyrdxlP-dep_Trfase"/>
</dbReference>
<dbReference type="InterPro" id="IPR015421">
    <property type="entry name" value="PyrdxlP-dep_Trfase_major"/>
</dbReference>
<feature type="domain" description="Aminotransferase class V" evidence="2">
    <location>
        <begin position="19"/>
        <end position="364"/>
    </location>
</feature>
<evidence type="ECO:0000256" key="1">
    <source>
        <dbReference type="ARBA" id="ARBA00022898"/>
    </source>
</evidence>
<keyword evidence="1" id="KW-0663">Pyridoxal phosphate</keyword>
<dbReference type="Gene3D" id="3.40.640.10">
    <property type="entry name" value="Type I PLP-dependent aspartate aminotransferase-like (Major domain)"/>
    <property type="match status" value="1"/>
</dbReference>
<dbReference type="PANTHER" id="PTHR43586:SF15">
    <property type="entry name" value="BLR3095 PROTEIN"/>
    <property type="match status" value="1"/>
</dbReference>
<name>A0A2W5V1I6_9BACT</name>
<evidence type="ECO:0000313" key="4">
    <source>
        <dbReference type="Proteomes" id="UP000249061"/>
    </source>
</evidence>
<dbReference type="PANTHER" id="PTHR43586">
    <property type="entry name" value="CYSTEINE DESULFURASE"/>
    <property type="match status" value="1"/>
</dbReference>
<evidence type="ECO:0000313" key="3">
    <source>
        <dbReference type="EMBL" id="PZR09544.1"/>
    </source>
</evidence>
<comment type="caution">
    <text evidence="3">The sequence shown here is derived from an EMBL/GenBank/DDBJ whole genome shotgun (WGS) entry which is preliminary data.</text>
</comment>
<dbReference type="Proteomes" id="UP000249061">
    <property type="component" value="Unassembled WGS sequence"/>
</dbReference>
<dbReference type="Pfam" id="PF00266">
    <property type="entry name" value="Aminotran_5"/>
    <property type="match status" value="1"/>
</dbReference>
<dbReference type="InterPro" id="IPR000192">
    <property type="entry name" value="Aminotrans_V_dom"/>
</dbReference>
<dbReference type="AlphaFoldDB" id="A0A2W5V1I6"/>
<evidence type="ECO:0000259" key="2">
    <source>
        <dbReference type="Pfam" id="PF00266"/>
    </source>
</evidence>
<dbReference type="EMBL" id="QFQP01000020">
    <property type="protein sequence ID" value="PZR09544.1"/>
    <property type="molecule type" value="Genomic_DNA"/>
</dbReference>